<evidence type="ECO:0000313" key="1">
    <source>
        <dbReference type="EMBL" id="TCZ66770.1"/>
    </source>
</evidence>
<accession>A0A4V2WM73</accession>
<dbReference type="EMBL" id="SKBM01000001">
    <property type="protein sequence ID" value="TCZ66770.1"/>
    <property type="molecule type" value="Genomic_DNA"/>
</dbReference>
<dbReference type="AlphaFoldDB" id="A0A4V2WM73"/>
<dbReference type="Gene3D" id="1.20.1220.20">
    <property type="entry name" value="Uncharcterised protein PF01724"/>
    <property type="match status" value="1"/>
</dbReference>
<dbReference type="OrthoDB" id="7270020at2"/>
<dbReference type="InterPro" id="IPR002636">
    <property type="entry name" value="DUF29"/>
</dbReference>
<dbReference type="PANTHER" id="PTHR34235">
    <property type="entry name" value="SLR1203 PROTEIN-RELATED"/>
    <property type="match status" value="1"/>
</dbReference>
<organism evidence="1 2">
    <name type="scientific">Roseicella aquatilis</name>
    <dbReference type="NCBI Taxonomy" id="2527868"/>
    <lineage>
        <taxon>Bacteria</taxon>
        <taxon>Pseudomonadati</taxon>
        <taxon>Pseudomonadota</taxon>
        <taxon>Alphaproteobacteria</taxon>
        <taxon>Acetobacterales</taxon>
        <taxon>Roseomonadaceae</taxon>
        <taxon>Roseicella</taxon>
    </lineage>
</organism>
<keyword evidence="2" id="KW-1185">Reference proteome</keyword>
<comment type="caution">
    <text evidence="1">The sequence shown here is derived from an EMBL/GenBank/DDBJ whole genome shotgun (WGS) entry which is preliminary data.</text>
</comment>
<protein>
    <submittedName>
        <fullName evidence="1">DUF29 domain-containing protein</fullName>
    </submittedName>
</protein>
<name>A0A4V2WM73_9PROT</name>
<dbReference type="Pfam" id="PF01724">
    <property type="entry name" value="DUF29"/>
    <property type="match status" value="1"/>
</dbReference>
<evidence type="ECO:0000313" key="2">
    <source>
        <dbReference type="Proteomes" id="UP000295023"/>
    </source>
</evidence>
<dbReference type="Proteomes" id="UP000295023">
    <property type="component" value="Unassembled WGS sequence"/>
</dbReference>
<sequence length="177" mass="19542">MHIGDAHMIDQEGRMGETSLYDTDILAWTEEQAAALRALAGRPDLPNALDLPNVIEEIETLGRTELKAATSPIRLILLHLLKVAFVPDSQAEAHWRTEIVTWHGDVQDNMTISMHQRVDMDALWRRALREAGAALRENGAALPRTLPGECPFGLEDFLGETFDTDAAVARLRALAAP</sequence>
<proteinExistence type="predicted"/>
<gene>
    <name evidence="1" type="ORF">EXY23_01285</name>
</gene>
<reference evidence="1 2" key="1">
    <citation type="submission" date="2019-03" db="EMBL/GenBank/DDBJ databases">
        <title>Paracraurococcus aquatilis NE82 genome sequence.</title>
        <authorList>
            <person name="Zhao Y."/>
            <person name="Du Z."/>
        </authorList>
    </citation>
    <scope>NUCLEOTIDE SEQUENCE [LARGE SCALE GENOMIC DNA]</scope>
    <source>
        <strain evidence="1 2">NE82</strain>
    </source>
</reference>